<proteinExistence type="predicted"/>
<evidence type="ECO:0000313" key="8">
    <source>
        <dbReference type="EMBL" id="RWZ79808.1"/>
    </source>
</evidence>
<comment type="catalytic activity">
    <reaction evidence="5">
        <text>L-glutaminyl-[peptide chain release factor] + S-adenosyl-L-methionine = N(5)-methyl-L-glutaminyl-[peptide chain release factor] + S-adenosyl-L-homocysteine + H(+)</text>
        <dbReference type="Rhea" id="RHEA:42896"/>
        <dbReference type="Rhea" id="RHEA-COMP:10271"/>
        <dbReference type="Rhea" id="RHEA-COMP:10272"/>
        <dbReference type="ChEBI" id="CHEBI:15378"/>
        <dbReference type="ChEBI" id="CHEBI:30011"/>
        <dbReference type="ChEBI" id="CHEBI:57856"/>
        <dbReference type="ChEBI" id="CHEBI:59789"/>
        <dbReference type="ChEBI" id="CHEBI:61891"/>
        <dbReference type="EC" id="2.1.1.297"/>
    </reaction>
</comment>
<dbReference type="InterPro" id="IPR029063">
    <property type="entry name" value="SAM-dependent_MTases_sf"/>
</dbReference>
<organism evidence="8 9">
    <name type="scientific">Candidatus Chaera renei</name>
    <dbReference type="NCBI Taxonomy" id="2506947"/>
    <lineage>
        <taxon>Bacteria</taxon>
        <taxon>Candidatus Saccharimonadota</taxon>
        <taxon>Candidatus Saccharimonadia</taxon>
        <taxon>Candidatus Saccharimonadales</taxon>
        <taxon>Candidatus Saccharimonadaceae</taxon>
        <taxon>Candidatus Chaera</taxon>
    </lineage>
</organism>
<dbReference type="Gene3D" id="3.40.50.150">
    <property type="entry name" value="Vaccinia Virus protein VP39"/>
    <property type="match status" value="1"/>
</dbReference>
<keyword evidence="4" id="KW-0949">S-adenosyl-L-methionine</keyword>
<feature type="domain" description="Release factor glutamine methyltransferase N-terminal" evidence="7">
    <location>
        <begin position="8"/>
        <end position="78"/>
    </location>
</feature>
<evidence type="ECO:0000256" key="5">
    <source>
        <dbReference type="ARBA" id="ARBA00048391"/>
    </source>
</evidence>
<dbReference type="Proteomes" id="UP000289269">
    <property type="component" value="Unassembled WGS sequence"/>
</dbReference>
<dbReference type="Gene3D" id="1.10.8.10">
    <property type="entry name" value="DNA helicase RuvA subunit, C-terminal domain"/>
    <property type="match status" value="1"/>
</dbReference>
<evidence type="ECO:0000256" key="3">
    <source>
        <dbReference type="ARBA" id="ARBA00022679"/>
    </source>
</evidence>
<comment type="caution">
    <text evidence="8">The sequence shown here is derived from an EMBL/GenBank/DDBJ whole genome shotgun (WGS) entry which is preliminary data.</text>
</comment>
<evidence type="ECO:0000256" key="4">
    <source>
        <dbReference type="ARBA" id="ARBA00022691"/>
    </source>
</evidence>
<dbReference type="InterPro" id="IPR007848">
    <property type="entry name" value="Small_mtfrase_dom"/>
</dbReference>
<dbReference type="GO" id="GO:0102559">
    <property type="term" value="F:peptide chain release factor N(5)-glutamine methyltransferase activity"/>
    <property type="evidence" value="ECO:0007669"/>
    <property type="project" value="UniProtKB-EC"/>
</dbReference>
<accession>A0A4Q0AJY3</accession>
<keyword evidence="3 8" id="KW-0808">Transferase</keyword>
<dbReference type="InterPro" id="IPR050320">
    <property type="entry name" value="N5-glutamine_MTase"/>
</dbReference>
<dbReference type="Pfam" id="PF17827">
    <property type="entry name" value="PrmC_N"/>
    <property type="match status" value="1"/>
</dbReference>
<name>A0A4Q0AJY3_9BACT</name>
<evidence type="ECO:0000259" key="7">
    <source>
        <dbReference type="Pfam" id="PF17827"/>
    </source>
</evidence>
<dbReference type="GO" id="GO:0032259">
    <property type="term" value="P:methylation"/>
    <property type="evidence" value="ECO:0007669"/>
    <property type="project" value="UniProtKB-KW"/>
</dbReference>
<evidence type="ECO:0000259" key="6">
    <source>
        <dbReference type="Pfam" id="PF05175"/>
    </source>
</evidence>
<dbReference type="PANTHER" id="PTHR18895">
    <property type="entry name" value="HEMK METHYLTRANSFERASE"/>
    <property type="match status" value="1"/>
</dbReference>
<dbReference type="Pfam" id="PF05175">
    <property type="entry name" value="MTS"/>
    <property type="match status" value="1"/>
</dbReference>
<dbReference type="EMBL" id="SCKW01000002">
    <property type="protein sequence ID" value="RWZ79808.1"/>
    <property type="molecule type" value="Genomic_DNA"/>
</dbReference>
<sequence length="280" mass="30956">MLYKTIADWLDQASDALAEAGIDSARLDARLLAEHVLRRSREWLLARPEYRPSNAQLAAMNRLLRARIKRVPLAYLTGHKQFWNLDLTVSPRVLIPRPESEAMVRLALSADLPAAGTVIDVGTGSGCLAVAVCVSRPDLRIWACDISPAALKTARQNATKHAADIRFCQSDLLRNAKLPDKADLIMANLPYLAKGTEPARRQYQPELAYEPATALYARQNGLADIFRLLPQAARRLKPGGWLLLEAEPKQMPAIIKKAESLNLRASSQEGWALGLRLTTP</sequence>
<protein>
    <recommendedName>
        <fullName evidence="1">peptide chain release factor N(5)-glutamine methyltransferase</fullName>
        <ecNumber evidence="1">2.1.1.297</ecNumber>
    </recommendedName>
</protein>
<keyword evidence="2 8" id="KW-0489">Methyltransferase</keyword>
<dbReference type="PANTHER" id="PTHR18895:SF74">
    <property type="entry name" value="MTRF1L RELEASE FACTOR GLUTAMINE METHYLTRANSFERASE"/>
    <property type="match status" value="1"/>
</dbReference>
<feature type="domain" description="Methyltransferase small" evidence="6">
    <location>
        <begin position="114"/>
        <end position="194"/>
    </location>
</feature>
<dbReference type="CDD" id="cd02440">
    <property type="entry name" value="AdoMet_MTases"/>
    <property type="match status" value="1"/>
</dbReference>
<evidence type="ECO:0000256" key="2">
    <source>
        <dbReference type="ARBA" id="ARBA00022603"/>
    </source>
</evidence>
<keyword evidence="9" id="KW-1185">Reference proteome</keyword>
<dbReference type="AlphaFoldDB" id="A0A4Q0AJY3"/>
<dbReference type="InterPro" id="IPR040758">
    <property type="entry name" value="PrmC_N"/>
</dbReference>
<dbReference type="InterPro" id="IPR004556">
    <property type="entry name" value="HemK-like"/>
</dbReference>
<evidence type="ECO:0000256" key="1">
    <source>
        <dbReference type="ARBA" id="ARBA00012771"/>
    </source>
</evidence>
<reference evidence="8" key="1">
    <citation type="submission" date="2019-01" db="EMBL/GenBank/DDBJ databases">
        <title>Genomic signatures and co-occurrence patterns of the ultra-small Saccharimodia (Patescibacteria phylum) suggest a symbiotic lifestyle.</title>
        <authorList>
            <person name="Lemos L."/>
            <person name="Medeiros J."/>
            <person name="Andreote F."/>
            <person name="Fernandes G."/>
            <person name="Varani A."/>
            <person name="Oliveira G."/>
            <person name="Pylro V."/>
        </authorList>
    </citation>
    <scope>NUCLEOTIDE SEQUENCE [LARGE SCALE GENOMIC DNA]</scope>
    <source>
        <strain evidence="8">AMD01</strain>
    </source>
</reference>
<dbReference type="NCBIfam" id="TIGR03534">
    <property type="entry name" value="RF_mod_PrmC"/>
    <property type="match status" value="1"/>
</dbReference>
<dbReference type="InterPro" id="IPR019874">
    <property type="entry name" value="RF_methyltr_PrmC"/>
</dbReference>
<dbReference type="SUPFAM" id="SSF53335">
    <property type="entry name" value="S-adenosyl-L-methionine-dependent methyltransferases"/>
    <property type="match status" value="1"/>
</dbReference>
<evidence type="ECO:0000313" key="9">
    <source>
        <dbReference type="Proteomes" id="UP000289269"/>
    </source>
</evidence>
<dbReference type="EC" id="2.1.1.297" evidence="1"/>
<dbReference type="NCBIfam" id="TIGR00536">
    <property type="entry name" value="hemK_fam"/>
    <property type="match status" value="1"/>
</dbReference>
<gene>
    <name evidence="8" type="primary">prmC</name>
    <name evidence="8" type="ORF">EOT04_00250</name>
</gene>